<dbReference type="FunFam" id="3.40.50.970:FF:000012">
    <property type="entry name" value="Pyruvate:ferredoxin (Flavodoxin) oxidoreductase"/>
    <property type="match status" value="1"/>
</dbReference>
<feature type="binding site" evidence="12">
    <location>
        <position position="697"/>
    </location>
    <ligand>
        <name>[4Fe-4S] cluster</name>
        <dbReference type="ChEBI" id="CHEBI:49883"/>
        <label>1</label>
    </ligand>
</feature>
<feature type="binding site" evidence="10">
    <location>
        <begin position="1007"/>
        <end position="1012"/>
    </location>
    <ligand>
        <name>thiamine diphosphate</name>
        <dbReference type="ChEBI" id="CHEBI:58937"/>
    </ligand>
</feature>
<gene>
    <name evidence="14" type="primary">nifJ</name>
    <name evidence="14" type="ORF">C5Y96_22680</name>
</gene>
<dbReference type="Pfam" id="PF12838">
    <property type="entry name" value="Fer4_7"/>
    <property type="match status" value="1"/>
</dbReference>
<accession>A0A2S8F0E0</accession>
<evidence type="ECO:0000256" key="4">
    <source>
        <dbReference type="ARBA" id="ARBA00022723"/>
    </source>
</evidence>
<evidence type="ECO:0000256" key="5">
    <source>
        <dbReference type="ARBA" id="ARBA00022982"/>
    </source>
</evidence>
<feature type="binding site" evidence="12">
    <location>
        <position position="700"/>
    </location>
    <ligand>
        <name>[4Fe-4S] cluster</name>
        <dbReference type="ChEBI" id="CHEBI:49883"/>
        <label>1</label>
    </ligand>
</feature>
<dbReference type="PANTHER" id="PTHR32154">
    <property type="entry name" value="PYRUVATE-FLAVODOXIN OXIDOREDUCTASE-RELATED"/>
    <property type="match status" value="1"/>
</dbReference>
<feature type="binding site" evidence="12">
    <location>
        <position position="828"/>
    </location>
    <ligand>
        <name>[4Fe-4S] cluster</name>
        <dbReference type="ChEBI" id="CHEBI:49883"/>
        <label>3</label>
    </ligand>
</feature>
<evidence type="ECO:0000256" key="9">
    <source>
        <dbReference type="PIRNR" id="PIRNR000159"/>
    </source>
</evidence>
<dbReference type="SUPFAM" id="SSF54862">
    <property type="entry name" value="4Fe-4S ferredoxins"/>
    <property type="match status" value="1"/>
</dbReference>
<proteinExistence type="inferred from homology"/>
<evidence type="ECO:0000256" key="10">
    <source>
        <dbReference type="PIRSR" id="PIRSR000159-1"/>
    </source>
</evidence>
<dbReference type="OrthoDB" id="9794954at2"/>
<dbReference type="GO" id="GO:0006979">
    <property type="term" value="P:response to oxidative stress"/>
    <property type="evidence" value="ECO:0007669"/>
    <property type="project" value="TreeGrafter"/>
</dbReference>
<feature type="binding site" evidence="10">
    <location>
        <position position="120"/>
    </location>
    <ligand>
        <name>pyruvate</name>
        <dbReference type="ChEBI" id="CHEBI:15361"/>
    </ligand>
</feature>
<dbReference type="EMBL" id="PUIA01000074">
    <property type="protein sequence ID" value="PQO25631.1"/>
    <property type="molecule type" value="Genomic_DNA"/>
</dbReference>
<comment type="cofactor">
    <cofactor evidence="12">
        <name>[4Fe-4S] cluster</name>
        <dbReference type="ChEBI" id="CHEBI:49883"/>
    </cofactor>
    <text evidence="12">Binds 3 [4Fe-4S] clusters per subunit.</text>
</comment>
<dbReference type="PIRSF" id="PIRSF000159">
    <property type="entry name" value="NifJ"/>
    <property type="match status" value="1"/>
</dbReference>
<dbReference type="Gene3D" id="3.40.50.920">
    <property type="match status" value="1"/>
</dbReference>
<dbReference type="SUPFAM" id="SSF52922">
    <property type="entry name" value="TK C-terminal domain-like"/>
    <property type="match status" value="1"/>
</dbReference>
<evidence type="ECO:0000256" key="11">
    <source>
        <dbReference type="PIRSR" id="PIRSR000159-2"/>
    </source>
</evidence>
<keyword evidence="6 9" id="KW-0560">Oxidoreductase</keyword>
<feature type="binding site" evidence="12">
    <location>
        <position position="703"/>
    </location>
    <ligand>
        <name>[4Fe-4S] cluster</name>
        <dbReference type="ChEBI" id="CHEBI:49883"/>
        <label>1</label>
    </ligand>
</feature>
<feature type="site" description="Important for catalytic activity" evidence="11">
    <location>
        <position position="1012"/>
    </location>
</feature>
<dbReference type="GO" id="GO:0051539">
    <property type="term" value="F:4 iron, 4 sulfur cluster binding"/>
    <property type="evidence" value="ECO:0007669"/>
    <property type="project" value="UniProtKB-KW"/>
</dbReference>
<evidence type="ECO:0000256" key="1">
    <source>
        <dbReference type="ARBA" id="ARBA00009032"/>
    </source>
</evidence>
<feature type="binding site" evidence="12">
    <location>
        <position position="856"/>
    </location>
    <ligand>
        <name>[4Fe-4S] cluster</name>
        <dbReference type="ChEBI" id="CHEBI:49883"/>
        <label>3</label>
    </ligand>
</feature>
<feature type="binding site" evidence="12">
    <location>
        <position position="757"/>
    </location>
    <ligand>
        <name>[4Fe-4S] cluster</name>
        <dbReference type="ChEBI" id="CHEBI:49883"/>
        <label>2</label>
    </ligand>
</feature>
<feature type="domain" description="4Fe-4S ferredoxin-type" evidence="13">
    <location>
        <begin position="688"/>
        <end position="717"/>
    </location>
</feature>
<dbReference type="Pfam" id="PF01558">
    <property type="entry name" value="POR"/>
    <property type="match status" value="1"/>
</dbReference>
<dbReference type="AlphaFoldDB" id="A0A2S8F0E0"/>
<sequence length="1194" mass="131329">MITENKPSTKYVTWDGNRAAAEIAYLTNEVIAIYPITPASPMGEFADAWAGTQRKNIFDAVPRVIEMQSEGGAAGSVHGALQAGALATTFTASQGLLLMIPNMYKIAGELTPAVFHVASRSIATHALSIFGDHSDVMAVRATGWGMLCASNIQEAHDFALISQAATLQSRIPFVHFFDGFRTSHEINKIEAISVETMREMIDDNMVAEHRRRSLDPERPMLRGTAQNPDVFFQAREAINPFYATAPSIVQRTMDRLATFTGRRYQLFDYVGAKDAHSVIILMGSGCGAVEEVVNEEIAAGNKIGVLKIRLFRPWDAESFVKSLPTTTRRIAVLDRTKEPGSAGEPLYQDVVTTLSEAWHGSSMPLVIGGRYGLSSKEFTPAMARAIFEELDHPEPKRKFTIGIHDDVTHLSLKWDSELDSEPDDIFRAVFYGLGSDGTVGANKNTVKIVGESTPLYAQGYFVYDSKKSGSATVSHIRFSPRPIASSYLIQKAQFVACHQEELLHRMDVLERVADRGTFLLCTSQPPQQVWQRLPLEVQSQIIDKGLKLYAIDGYRVAKEAGLGGRINTVMQTCFFALTDLMPISEAIDHIKHAISGTYAKLGESVVERNFAAVDMALNSLHEIPIPTEKSGELNRRPPVTTDATDFVKRVTSLMISGKGDLLPVSAMPADGTFPTGTSRFETRSIAREIPIWDPDICIECGLCALVCPHAAIRMKVFDADYIEEEAPLTFRSKLWPSKDTHAEAMVIQVAPDGCTGCGVCVDVCPARSKEVIRHKAINMCPKEEHLEVERKNFEFYRRLPETDRRDVKLATVKGSQTIQPLFEFSGACAGCGETPYLKLLTQLFGDRLLAANATGCSSIYGGNLPTTPWAHDCSGRGPAWSNSLFEDNAEFGLGMRLALDQKRSTAAALLQQIEKQVGSTLVQDVIHAMQNDDEAIYAQRERVTQLRASLQQIESPTSAHLLDLLDALIRKSVWIVGGDGWAYDIGFGGLDHVLASGANINVLVLDTGVYSNTGGQASKATPRAAMAKFAAQGKPNRKKDLGMLAVSYGGVFVAQIAIGANPAQAIRTLMDADSYQGPSLILAYSQCIAHGIDMRTGMTHQKDAVNSGFWPLYHYDPRRAHGEEHPFKLDSHKPSIPLKEFAAKEGRFAMLNQTSQEHAKHLLELAQQDIDDQWHYYEQMGHIEREIADSEEKT</sequence>
<dbReference type="FunFam" id="3.40.50.920:FF:000007">
    <property type="entry name" value="Pyruvate:ferredoxin (Flavodoxin) oxidoreductase"/>
    <property type="match status" value="1"/>
</dbReference>
<dbReference type="GO" id="GO:0022900">
    <property type="term" value="P:electron transport chain"/>
    <property type="evidence" value="ECO:0007669"/>
    <property type="project" value="InterPro"/>
</dbReference>
<feature type="binding site" evidence="12">
    <location>
        <position position="764"/>
    </location>
    <ligand>
        <name>[4Fe-4S] cluster</name>
        <dbReference type="ChEBI" id="CHEBI:49883"/>
        <label>1</label>
    </ligand>
</feature>
<evidence type="ECO:0000313" key="15">
    <source>
        <dbReference type="Proteomes" id="UP000240009"/>
    </source>
</evidence>
<dbReference type="CDD" id="cd03377">
    <property type="entry name" value="TPP_PFOR_PNO"/>
    <property type="match status" value="1"/>
</dbReference>
<dbReference type="InterPro" id="IPR019456">
    <property type="entry name" value="Pyrv-flavodox_OxRtase_EKR"/>
</dbReference>
<name>A0A2S8F0E0_9BACT</name>
<dbReference type="RefSeq" id="WP_105358201.1">
    <property type="nucleotide sequence ID" value="NZ_PUIA01000074.1"/>
</dbReference>
<dbReference type="Gene3D" id="3.30.70.20">
    <property type="match status" value="1"/>
</dbReference>
<dbReference type="Pfam" id="PF01855">
    <property type="entry name" value="POR_N"/>
    <property type="match status" value="1"/>
</dbReference>
<comment type="caution">
    <text evidence="14">The sequence shown here is derived from an EMBL/GenBank/DDBJ whole genome shotgun (WGS) entry which is preliminary data.</text>
</comment>
<reference evidence="14 15" key="1">
    <citation type="submission" date="2018-02" db="EMBL/GenBank/DDBJ databases">
        <title>Comparative genomes isolates from brazilian mangrove.</title>
        <authorList>
            <person name="Araujo J.E."/>
            <person name="Taketani R.G."/>
            <person name="Silva M.C.P."/>
            <person name="Loureco M.V."/>
            <person name="Andreote F.D."/>
        </authorList>
    </citation>
    <scope>NUCLEOTIDE SEQUENCE [LARGE SCALE GENOMIC DNA]</scope>
    <source>
        <strain evidence="14 15">HEX-2 MGV</strain>
    </source>
</reference>
<feature type="site" description="Important for catalytic activity" evidence="11">
    <location>
        <position position="120"/>
    </location>
</feature>
<dbReference type="Gene3D" id="3.40.920.10">
    <property type="entry name" value="Pyruvate-ferredoxin oxidoreductase, PFOR, domain III"/>
    <property type="match status" value="1"/>
</dbReference>
<feature type="binding site" evidence="10">
    <location>
        <position position="833"/>
    </location>
    <ligand>
        <name>thiamine diphosphate</name>
        <dbReference type="ChEBI" id="CHEBI:58937"/>
    </ligand>
</feature>
<dbReference type="GO" id="GO:0016903">
    <property type="term" value="F:oxidoreductase activity, acting on the aldehyde or oxo group of donors"/>
    <property type="evidence" value="ECO:0007669"/>
    <property type="project" value="InterPro"/>
</dbReference>
<evidence type="ECO:0000256" key="12">
    <source>
        <dbReference type="PIRSR" id="PIRSR000159-50"/>
    </source>
</evidence>
<feature type="binding site" evidence="10">
    <location>
        <position position="70"/>
    </location>
    <ligand>
        <name>thiamine diphosphate</name>
        <dbReference type="ChEBI" id="CHEBI:58937"/>
    </ligand>
</feature>
<dbReference type="InterPro" id="IPR050722">
    <property type="entry name" value="Pyruvate:ferred/Flavod_OxRd"/>
</dbReference>
<dbReference type="SUPFAM" id="SSF52518">
    <property type="entry name" value="Thiamin diphosphate-binding fold (THDP-binding)"/>
    <property type="match status" value="2"/>
</dbReference>
<dbReference type="InterPro" id="IPR033412">
    <property type="entry name" value="PFOR_II"/>
</dbReference>
<evidence type="ECO:0000256" key="6">
    <source>
        <dbReference type="ARBA" id="ARBA00023002"/>
    </source>
</evidence>
<feature type="binding site" evidence="12">
    <location>
        <position position="831"/>
    </location>
    <ligand>
        <name>[4Fe-4S] cluster</name>
        <dbReference type="ChEBI" id="CHEBI:49883"/>
        <label>3</label>
    </ligand>
</feature>
<dbReference type="PROSITE" id="PS00198">
    <property type="entry name" value="4FE4S_FER_1"/>
    <property type="match status" value="2"/>
</dbReference>
<keyword evidence="4 12" id="KW-0479">Metal-binding</keyword>
<keyword evidence="8 12" id="KW-0411">Iron-sulfur</keyword>
<dbReference type="Pfam" id="PF10371">
    <property type="entry name" value="EKR"/>
    <property type="match status" value="1"/>
</dbReference>
<feature type="site" description="Important for catalytic activity" evidence="11">
    <location>
        <position position="70"/>
    </location>
</feature>
<dbReference type="CDD" id="cd07034">
    <property type="entry name" value="TPP_PYR_PFOR_IOR-alpha_like"/>
    <property type="match status" value="1"/>
</dbReference>
<dbReference type="InterPro" id="IPR011895">
    <property type="entry name" value="Pyrv_flavodox_OxRed"/>
</dbReference>
<comment type="similarity">
    <text evidence="1 9">Belongs to the pyruvate:ferredoxin/flavodoxin oxidoreductase family.</text>
</comment>
<dbReference type="FunFam" id="3.40.920.10:FF:000001">
    <property type="entry name" value="Pyruvate:ferredoxin (Flavodoxin) oxidoreductase"/>
    <property type="match status" value="1"/>
</dbReference>
<dbReference type="Proteomes" id="UP000240009">
    <property type="component" value="Unassembled WGS sequence"/>
</dbReference>
<feature type="binding site" evidence="12">
    <location>
        <position position="760"/>
    </location>
    <ligand>
        <name>[4Fe-4S] cluster</name>
        <dbReference type="ChEBI" id="CHEBI:49883"/>
        <label>2</label>
    </ligand>
</feature>
<dbReference type="InterPro" id="IPR017896">
    <property type="entry name" value="4Fe4S_Fe-S-bd"/>
</dbReference>
<keyword evidence="2 9" id="KW-0813">Transport</keyword>
<dbReference type="Gene3D" id="4.10.780.10">
    <property type="entry name" value="Pyruvate-flavodoxin oxidoreductase, EKR domain"/>
    <property type="match status" value="1"/>
</dbReference>
<keyword evidence="3 12" id="KW-0004">4Fe-4S</keyword>
<dbReference type="GO" id="GO:0030976">
    <property type="term" value="F:thiamine pyrophosphate binding"/>
    <property type="evidence" value="ECO:0007669"/>
    <property type="project" value="InterPro"/>
</dbReference>
<dbReference type="Pfam" id="PF02775">
    <property type="entry name" value="TPP_enzyme_C"/>
    <property type="match status" value="1"/>
</dbReference>
<feature type="domain" description="4Fe-4S ferredoxin-type" evidence="13">
    <location>
        <begin position="745"/>
        <end position="774"/>
    </location>
</feature>
<dbReference type="InterPro" id="IPR002869">
    <property type="entry name" value="Pyrv_flavodox_OxRed_cen"/>
</dbReference>
<dbReference type="InterPro" id="IPR011766">
    <property type="entry name" value="TPP_enzyme_TPP-bd"/>
</dbReference>
<feature type="binding site" evidence="12">
    <location>
        <position position="707"/>
    </location>
    <ligand>
        <name>[4Fe-4S] cluster</name>
        <dbReference type="ChEBI" id="CHEBI:49883"/>
        <label>2</label>
    </ligand>
</feature>
<dbReference type="InterPro" id="IPR037112">
    <property type="entry name" value="Pyrv-flavodox_OxR_EKR_sf"/>
</dbReference>
<protein>
    <submittedName>
        <fullName evidence="14">Pyruvate:ferredoxin (Flavodoxin) oxidoreductase</fullName>
    </submittedName>
</protein>
<feature type="binding site" evidence="12">
    <location>
        <position position="754"/>
    </location>
    <ligand>
        <name>[4Fe-4S] cluster</name>
        <dbReference type="ChEBI" id="CHEBI:49883"/>
        <label>2</label>
    </ligand>
</feature>
<dbReference type="GO" id="GO:0005506">
    <property type="term" value="F:iron ion binding"/>
    <property type="evidence" value="ECO:0007669"/>
    <property type="project" value="InterPro"/>
</dbReference>
<evidence type="ECO:0000313" key="14">
    <source>
        <dbReference type="EMBL" id="PQO25631.1"/>
    </source>
</evidence>
<feature type="binding site" evidence="10">
    <location>
        <position position="37"/>
    </location>
    <ligand>
        <name>pyruvate</name>
        <dbReference type="ChEBI" id="CHEBI:15361"/>
    </ligand>
</feature>
<dbReference type="InterPro" id="IPR017900">
    <property type="entry name" value="4Fe4S_Fe_S_CS"/>
</dbReference>
<dbReference type="PROSITE" id="PS51379">
    <property type="entry name" value="4FE4S_FER_2"/>
    <property type="match status" value="2"/>
</dbReference>
<dbReference type="InterPro" id="IPR019752">
    <property type="entry name" value="Pyrv/ketoisovalerate_OxRed_cat"/>
</dbReference>
<feature type="binding site" evidence="12">
    <location>
        <position position="1087"/>
    </location>
    <ligand>
        <name>[4Fe-4S] cluster</name>
        <dbReference type="ChEBI" id="CHEBI:49883"/>
        <label>3</label>
    </ligand>
</feature>
<dbReference type="SMART" id="SM00890">
    <property type="entry name" value="EKR"/>
    <property type="match status" value="1"/>
</dbReference>
<evidence type="ECO:0000256" key="8">
    <source>
        <dbReference type="ARBA" id="ARBA00023014"/>
    </source>
</evidence>
<organism evidence="14 15">
    <name type="scientific">Blastopirellula marina</name>
    <dbReference type="NCBI Taxonomy" id="124"/>
    <lineage>
        <taxon>Bacteria</taxon>
        <taxon>Pseudomonadati</taxon>
        <taxon>Planctomycetota</taxon>
        <taxon>Planctomycetia</taxon>
        <taxon>Pirellulales</taxon>
        <taxon>Pirellulaceae</taxon>
        <taxon>Blastopirellula</taxon>
    </lineage>
</organism>
<dbReference type="InterPro" id="IPR029061">
    <property type="entry name" value="THDP-binding"/>
</dbReference>
<feature type="site" description="Important for catalytic activity" evidence="11">
    <location>
        <position position="37"/>
    </location>
</feature>
<evidence type="ECO:0000256" key="7">
    <source>
        <dbReference type="ARBA" id="ARBA00023004"/>
    </source>
</evidence>
<dbReference type="Pfam" id="PF17147">
    <property type="entry name" value="PFOR_II"/>
    <property type="match status" value="1"/>
</dbReference>
<keyword evidence="5 9" id="KW-0249">Electron transport</keyword>
<dbReference type="InterPro" id="IPR009014">
    <property type="entry name" value="Transketo_C/PFOR_II"/>
</dbReference>
<dbReference type="NCBIfam" id="TIGR02176">
    <property type="entry name" value="pyruv_ox_red"/>
    <property type="match status" value="1"/>
</dbReference>
<dbReference type="GO" id="GO:0044281">
    <property type="term" value="P:small molecule metabolic process"/>
    <property type="evidence" value="ECO:0007669"/>
    <property type="project" value="UniProtKB-ARBA"/>
</dbReference>
<feature type="binding site" evidence="10">
    <location>
        <begin position="978"/>
        <end position="981"/>
    </location>
    <ligand>
        <name>thiamine diphosphate</name>
        <dbReference type="ChEBI" id="CHEBI:58937"/>
    </ligand>
</feature>
<keyword evidence="14" id="KW-0670">Pyruvate</keyword>
<dbReference type="PANTHER" id="PTHR32154:SF0">
    <property type="entry name" value="PYRUVATE-FLAVODOXIN OXIDOREDUCTASE-RELATED"/>
    <property type="match status" value="1"/>
</dbReference>
<dbReference type="InterPro" id="IPR002880">
    <property type="entry name" value="Pyrv_Fd/Flavodoxin_OxRdtase_N"/>
</dbReference>
<dbReference type="Gene3D" id="3.40.50.970">
    <property type="match status" value="2"/>
</dbReference>
<evidence type="ECO:0000256" key="3">
    <source>
        <dbReference type="ARBA" id="ARBA00022485"/>
    </source>
</evidence>
<evidence type="ECO:0000256" key="2">
    <source>
        <dbReference type="ARBA" id="ARBA00022448"/>
    </source>
</evidence>
<keyword evidence="7 12" id="KW-0408">Iron</keyword>
<feature type="binding site" evidence="10">
    <location>
        <position position="856"/>
    </location>
    <ligand>
        <name>thiamine diphosphate</name>
        <dbReference type="ChEBI" id="CHEBI:58937"/>
    </ligand>
</feature>
<dbReference type="SUPFAM" id="SSF53323">
    <property type="entry name" value="Pyruvate-ferredoxin oxidoreductase, PFOR, domain III"/>
    <property type="match status" value="1"/>
</dbReference>
<evidence type="ECO:0000259" key="13">
    <source>
        <dbReference type="PROSITE" id="PS51379"/>
    </source>
</evidence>